<protein>
    <submittedName>
        <fullName evidence="1">E1.3</fullName>
    </submittedName>
</protein>
<organism evidence="1 2">
    <name type="scientific">Ichnoviriform fugitivi</name>
    <dbReference type="NCBI Taxonomy" id="265522"/>
    <lineage>
        <taxon>Viruses</taxon>
        <taxon>Viruses incertae sedis</taxon>
        <taxon>Polydnaviriformidae</taxon>
        <taxon>Ichnoviriform</taxon>
    </lineage>
</organism>
<evidence type="ECO:0000313" key="2">
    <source>
        <dbReference type="Proteomes" id="UP000204242"/>
    </source>
</evidence>
<dbReference type="EMBL" id="AB291207">
    <property type="protein sequence ID" value="BAF45753.1"/>
    <property type="molecule type" value="Genomic_DNA"/>
</dbReference>
<proteinExistence type="predicted"/>
<sequence>MYDYNHAYRSLRSSRGLGVSNHDRYHTVQGLQHPELEKTSSRCFVLDTVQVKAVRQPLQLRMNYDALLGPDHVEAKQVFQLLDLHVMHLAGSKEAYPAKQVLHCLELRVMDHAGSKEAY</sequence>
<dbReference type="GeneID" id="5076413"/>
<evidence type="ECO:0000313" key="1">
    <source>
        <dbReference type="EMBL" id="BAF45753.1"/>
    </source>
</evidence>
<reference evidence="1 2" key="1">
    <citation type="journal article" date="2007" name="Virology">
        <title>Shared and species-specific features among ichnovirus genomes.</title>
        <authorList>
            <person name="Tanaka K."/>
            <person name="Lapointe R."/>
            <person name="Barney W.E."/>
            <person name="Makkay A.M."/>
            <person name="Stoltz D."/>
            <person name="Cusson M."/>
            <person name="Webb B.A."/>
        </authorList>
    </citation>
    <scope>NUCLEOTIDE SEQUENCE [LARGE SCALE GENOMIC DNA]</scope>
</reference>
<dbReference type="Proteomes" id="UP000204242">
    <property type="component" value="Genome"/>
</dbReference>
<dbReference type="RefSeq" id="YP_001031364.1">
    <property type="nucleotide sequence ID" value="NC_009003.1"/>
</dbReference>
<name>A2Q0N8_9VIRU</name>
<accession>A2Q0N8</accession>
<dbReference type="KEGG" id="vg:5076413"/>